<feature type="compositionally biased region" description="Basic and acidic residues" evidence="1">
    <location>
        <begin position="134"/>
        <end position="171"/>
    </location>
</feature>
<sequence>MAQSFALGRSMDNNEKGYIYVIAPKDVPRGYWVQDSYPSETNHAAIFLQEFVVPQHIPGSSISHAYEVNKGNLKDRSRKIRNENYSLKWASRCAIMRKRGECDPAGWVVEAKPEEPHGVGHDGKMEEDGISPESKGENSDKSDGEPTREGEDPRCRDRNFKGSKADRDRDSRRKKKQGSSWRSQNCKEQ</sequence>
<name>A0AAJ0FSY0_9HYPO</name>
<gene>
    <name evidence="2" type="ORF">QQS21_011890</name>
</gene>
<protein>
    <submittedName>
        <fullName evidence="2">Uncharacterized protein</fullName>
    </submittedName>
</protein>
<keyword evidence="3" id="KW-1185">Reference proteome</keyword>
<organism evidence="2 3">
    <name type="scientific">Conoideocrella luteorostrata</name>
    <dbReference type="NCBI Taxonomy" id="1105319"/>
    <lineage>
        <taxon>Eukaryota</taxon>
        <taxon>Fungi</taxon>
        <taxon>Dikarya</taxon>
        <taxon>Ascomycota</taxon>
        <taxon>Pezizomycotina</taxon>
        <taxon>Sordariomycetes</taxon>
        <taxon>Hypocreomycetidae</taxon>
        <taxon>Hypocreales</taxon>
        <taxon>Clavicipitaceae</taxon>
        <taxon>Conoideocrella</taxon>
    </lineage>
</organism>
<evidence type="ECO:0000313" key="3">
    <source>
        <dbReference type="Proteomes" id="UP001251528"/>
    </source>
</evidence>
<dbReference type="AlphaFoldDB" id="A0AAJ0FSY0"/>
<proteinExistence type="predicted"/>
<evidence type="ECO:0000313" key="2">
    <source>
        <dbReference type="EMBL" id="KAK2590429.1"/>
    </source>
</evidence>
<feature type="region of interest" description="Disordered" evidence="1">
    <location>
        <begin position="111"/>
        <end position="189"/>
    </location>
</feature>
<dbReference type="SUPFAM" id="SSF56399">
    <property type="entry name" value="ADP-ribosylation"/>
    <property type="match status" value="1"/>
</dbReference>
<comment type="caution">
    <text evidence="2">The sequence shown here is derived from an EMBL/GenBank/DDBJ whole genome shotgun (WGS) entry which is preliminary data.</text>
</comment>
<dbReference type="Proteomes" id="UP001251528">
    <property type="component" value="Unassembled WGS sequence"/>
</dbReference>
<dbReference type="Gene3D" id="3.90.210.10">
    <property type="entry name" value="Heat-Labile Enterotoxin, subunit A"/>
    <property type="match status" value="1"/>
</dbReference>
<accession>A0AAJ0FSY0</accession>
<dbReference type="EMBL" id="JASWJB010000440">
    <property type="protein sequence ID" value="KAK2590429.1"/>
    <property type="molecule type" value="Genomic_DNA"/>
</dbReference>
<feature type="compositionally biased region" description="Basic and acidic residues" evidence="1">
    <location>
        <begin position="111"/>
        <end position="127"/>
    </location>
</feature>
<reference evidence="2" key="1">
    <citation type="submission" date="2023-06" db="EMBL/GenBank/DDBJ databases">
        <title>Conoideocrella luteorostrata (Hypocreales: Clavicipitaceae), a potential biocontrol fungus for elongate hemlock scale in United States Christmas tree production areas.</title>
        <authorList>
            <person name="Barrett H."/>
            <person name="Lovett B."/>
            <person name="Macias A.M."/>
            <person name="Stajich J.E."/>
            <person name="Kasson M.T."/>
        </authorList>
    </citation>
    <scope>NUCLEOTIDE SEQUENCE</scope>
    <source>
        <strain evidence="2">ARSEF 14590</strain>
    </source>
</reference>
<evidence type="ECO:0000256" key="1">
    <source>
        <dbReference type="SAM" id="MobiDB-lite"/>
    </source>
</evidence>